<feature type="transmembrane region" description="Helical" evidence="2">
    <location>
        <begin position="184"/>
        <end position="207"/>
    </location>
</feature>
<feature type="region of interest" description="Disordered" evidence="1">
    <location>
        <begin position="284"/>
        <end position="459"/>
    </location>
</feature>
<feature type="compositionally biased region" description="Pro residues" evidence="1">
    <location>
        <begin position="299"/>
        <end position="314"/>
    </location>
</feature>
<evidence type="ECO:0000313" key="3">
    <source>
        <dbReference type="EMBL" id="RDL32093.1"/>
    </source>
</evidence>
<name>A0A370TCV8_9HELO</name>
<proteinExistence type="predicted"/>
<accession>A0A370TCV8</accession>
<evidence type="ECO:0000313" key="4">
    <source>
        <dbReference type="Proteomes" id="UP000254866"/>
    </source>
</evidence>
<protein>
    <recommendedName>
        <fullName evidence="5">Transmembrane protein</fullName>
    </recommendedName>
</protein>
<feature type="compositionally biased region" description="Polar residues" evidence="1">
    <location>
        <begin position="483"/>
        <end position="492"/>
    </location>
</feature>
<evidence type="ECO:0000256" key="1">
    <source>
        <dbReference type="SAM" id="MobiDB-lite"/>
    </source>
</evidence>
<dbReference type="RefSeq" id="XP_031866025.1">
    <property type="nucleotide sequence ID" value="XM_032018118.1"/>
</dbReference>
<dbReference type="GeneID" id="43602344"/>
<dbReference type="Proteomes" id="UP000254866">
    <property type="component" value="Unassembled WGS sequence"/>
</dbReference>
<feature type="compositionally biased region" description="Basic and acidic residues" evidence="1">
    <location>
        <begin position="502"/>
        <end position="512"/>
    </location>
</feature>
<keyword evidence="4" id="KW-1185">Reference proteome</keyword>
<evidence type="ECO:0008006" key="5">
    <source>
        <dbReference type="Google" id="ProtNLM"/>
    </source>
</evidence>
<feature type="compositionally biased region" description="Polar residues" evidence="1">
    <location>
        <begin position="167"/>
        <end position="181"/>
    </location>
</feature>
<sequence length="535" mass="57643">MNPKLWNQLFSLYFVSYMMAVYGQINQGPPSAQQGSISVVVIPATVSIVALPALSTTVTIAPGVSVVTIGNALTSTTISGLSSRTVTVGSDFTNDGDSDTSLTSARHTRTTTINTTILTTPNATTQTISVVTQQRSSTSLESLTTTPDTPSTDSPRDSTSISGIPPAQTSNASSTNAHEPSSSLMPLLVGILIPITAVGSTLLWCCIRNRKTKKMKEDNNVNPSPREVPRTRNAPLRPSMTATTGIWDTEGRLKLGAFVPANVQALARSSPEYFPRSPLHFVPSSPASDTLTSSSPTSNFPPLPPSSPPRPPRPVSLTPSILEAMRRTFSPGGPEGNREDVDSVGPLTAGRTPYSGTPPSISRHHSPNYSRPITYRPQPPPGQARPPVFSDQTEAPMPLHIVKHSPSGPSILDEVAFNPQPSRPRQGGTADFNDAGRQRFQDSDESNEEEKQKKRAETFGALEGALESEGPEFSQRHQYPVSSVYSTDTYGQPLTRPGLNREIPRDRGERGRYEVKRPQRQVDSPDWSGLKGNFI</sequence>
<feature type="transmembrane region" description="Helical" evidence="2">
    <location>
        <begin position="37"/>
        <end position="55"/>
    </location>
</feature>
<dbReference type="EMBL" id="NPIC01000011">
    <property type="protein sequence ID" value="RDL32093.1"/>
    <property type="molecule type" value="Genomic_DNA"/>
</dbReference>
<feature type="compositionally biased region" description="Low complexity" evidence="1">
    <location>
        <begin position="284"/>
        <end position="298"/>
    </location>
</feature>
<dbReference type="AlphaFoldDB" id="A0A370TCV8"/>
<feature type="region of interest" description="Disordered" evidence="1">
    <location>
        <begin position="215"/>
        <end position="242"/>
    </location>
</feature>
<gene>
    <name evidence="3" type="ORF">BP5553_09495</name>
</gene>
<feature type="region of interest" description="Disordered" evidence="1">
    <location>
        <begin position="483"/>
        <end position="512"/>
    </location>
</feature>
<comment type="caution">
    <text evidence="3">The sequence shown here is derived from an EMBL/GenBank/DDBJ whole genome shotgun (WGS) entry which is preliminary data.</text>
</comment>
<feature type="region of interest" description="Disordered" evidence="1">
    <location>
        <begin position="131"/>
        <end position="181"/>
    </location>
</feature>
<keyword evidence="2" id="KW-0812">Transmembrane</keyword>
<reference evidence="3 4" key="1">
    <citation type="journal article" date="2018" name="IMA Fungus">
        <title>IMA Genome-F 9: Draft genome sequence of Annulohypoxylon stygium, Aspergillus mulundensis, Berkeleyomyces basicola (syn. Thielaviopsis basicola), Ceratocystis smalleyi, two Cercospora beticola strains, Coleophoma cylindrospora, Fusarium fracticaudum, Phialophora cf. hyalina, and Morchella septimelata.</title>
        <authorList>
            <person name="Wingfield B.D."/>
            <person name="Bills G.F."/>
            <person name="Dong Y."/>
            <person name="Huang W."/>
            <person name="Nel W.J."/>
            <person name="Swalarsk-Parry B.S."/>
            <person name="Vaghefi N."/>
            <person name="Wilken P.M."/>
            <person name="An Z."/>
            <person name="de Beer Z.W."/>
            <person name="De Vos L."/>
            <person name="Chen L."/>
            <person name="Duong T.A."/>
            <person name="Gao Y."/>
            <person name="Hammerbacher A."/>
            <person name="Kikkert J.R."/>
            <person name="Li Y."/>
            <person name="Li H."/>
            <person name="Li K."/>
            <person name="Li Q."/>
            <person name="Liu X."/>
            <person name="Ma X."/>
            <person name="Naidoo K."/>
            <person name="Pethybridge S.J."/>
            <person name="Sun J."/>
            <person name="Steenkamp E.T."/>
            <person name="van der Nest M.A."/>
            <person name="van Wyk S."/>
            <person name="Wingfield M.J."/>
            <person name="Xiong C."/>
            <person name="Yue Q."/>
            <person name="Zhang X."/>
        </authorList>
    </citation>
    <scope>NUCLEOTIDE SEQUENCE [LARGE SCALE GENOMIC DNA]</scope>
    <source>
        <strain evidence="3 4">BP 5553</strain>
    </source>
</reference>
<feature type="transmembrane region" description="Helical" evidence="2">
    <location>
        <begin position="6"/>
        <end position="25"/>
    </location>
</feature>
<feature type="compositionally biased region" description="Low complexity" evidence="1">
    <location>
        <begin position="131"/>
        <end position="160"/>
    </location>
</feature>
<organism evidence="3 4">
    <name type="scientific">Venustampulla echinocandica</name>
    <dbReference type="NCBI Taxonomy" id="2656787"/>
    <lineage>
        <taxon>Eukaryota</taxon>
        <taxon>Fungi</taxon>
        <taxon>Dikarya</taxon>
        <taxon>Ascomycota</taxon>
        <taxon>Pezizomycotina</taxon>
        <taxon>Leotiomycetes</taxon>
        <taxon>Helotiales</taxon>
        <taxon>Pleuroascaceae</taxon>
        <taxon>Venustampulla</taxon>
    </lineage>
</organism>
<keyword evidence="2" id="KW-0472">Membrane</keyword>
<keyword evidence="2" id="KW-1133">Transmembrane helix</keyword>
<evidence type="ECO:0000256" key="2">
    <source>
        <dbReference type="SAM" id="Phobius"/>
    </source>
</evidence>